<dbReference type="OrthoDB" id="5504467at2"/>
<gene>
    <name evidence="1" type="ORF">SAMN02745121_06570</name>
</gene>
<keyword evidence="1" id="KW-0808">Transferase</keyword>
<dbReference type="Gene3D" id="3.40.50.150">
    <property type="entry name" value="Vaccinia Virus protein VP39"/>
    <property type="match status" value="1"/>
</dbReference>
<dbReference type="SUPFAM" id="SSF53335">
    <property type="entry name" value="S-adenosyl-L-methionine-dependent methyltransferases"/>
    <property type="match status" value="1"/>
</dbReference>
<sequence length="200" mass="22470">MKVDVGNVVGNAEAKYDHPNPIARRLVAGFKRAVGDLYLRTCPESVLEVGCGEGLLADSLIRLRRPARFEACDVDLSRLAPDLHPDLTFQTASIYQLPHADRSVDLVLACEVLEHLEDPAAGLRELARVARRAVLISTPWEPVWRLLNLARGRYVRTLGNTPGHIQHFSRRALLRLAETRLRVVEVRRPLPWTVILGEPR</sequence>
<keyword evidence="2" id="KW-1185">Reference proteome</keyword>
<evidence type="ECO:0000313" key="2">
    <source>
        <dbReference type="Proteomes" id="UP000199400"/>
    </source>
</evidence>
<reference evidence="2" key="1">
    <citation type="submission" date="2016-10" db="EMBL/GenBank/DDBJ databases">
        <authorList>
            <person name="Varghese N."/>
            <person name="Submissions S."/>
        </authorList>
    </citation>
    <scope>NUCLEOTIDE SEQUENCE [LARGE SCALE GENOMIC DNA]</scope>
    <source>
        <strain evidence="2">ATCC 25963</strain>
    </source>
</reference>
<dbReference type="GO" id="GO:0008168">
    <property type="term" value="F:methyltransferase activity"/>
    <property type="evidence" value="ECO:0007669"/>
    <property type="project" value="UniProtKB-KW"/>
</dbReference>
<dbReference type="EMBL" id="FOMX01000026">
    <property type="protein sequence ID" value="SFF03058.1"/>
    <property type="molecule type" value="Genomic_DNA"/>
</dbReference>
<accession>A0A1I2FE80</accession>
<dbReference type="Proteomes" id="UP000199400">
    <property type="component" value="Unassembled WGS sequence"/>
</dbReference>
<dbReference type="CDD" id="cd02440">
    <property type="entry name" value="AdoMet_MTases"/>
    <property type="match status" value="1"/>
</dbReference>
<evidence type="ECO:0000313" key="1">
    <source>
        <dbReference type="EMBL" id="SFF03058.1"/>
    </source>
</evidence>
<organism evidence="1 2">
    <name type="scientific">Nannocystis exedens</name>
    <dbReference type="NCBI Taxonomy" id="54"/>
    <lineage>
        <taxon>Bacteria</taxon>
        <taxon>Pseudomonadati</taxon>
        <taxon>Myxococcota</taxon>
        <taxon>Polyangia</taxon>
        <taxon>Nannocystales</taxon>
        <taxon>Nannocystaceae</taxon>
        <taxon>Nannocystis</taxon>
    </lineage>
</organism>
<dbReference type="Pfam" id="PF13489">
    <property type="entry name" value="Methyltransf_23"/>
    <property type="match status" value="1"/>
</dbReference>
<proteinExistence type="predicted"/>
<dbReference type="AlphaFoldDB" id="A0A1I2FE80"/>
<dbReference type="GO" id="GO:0032259">
    <property type="term" value="P:methylation"/>
    <property type="evidence" value="ECO:0007669"/>
    <property type="project" value="UniProtKB-KW"/>
</dbReference>
<keyword evidence="1" id="KW-0489">Methyltransferase</keyword>
<dbReference type="InterPro" id="IPR029063">
    <property type="entry name" value="SAM-dependent_MTases_sf"/>
</dbReference>
<dbReference type="RefSeq" id="WP_096328635.1">
    <property type="nucleotide sequence ID" value="NZ_FOMX01000026.1"/>
</dbReference>
<name>A0A1I2FE80_9BACT</name>
<dbReference type="STRING" id="54.SAMN02745121_06570"/>
<protein>
    <submittedName>
        <fullName evidence="1">Methyltransferase domain-containing protein</fullName>
    </submittedName>
</protein>